<dbReference type="RefSeq" id="WP_185131161.1">
    <property type="nucleotide sequence ID" value="NZ_JACJVO010000027.1"/>
</dbReference>
<name>A0A7X0SNZ1_9BACL</name>
<organism evidence="3 4">
    <name type="scientific">Cohnella zeiphila</name>
    <dbReference type="NCBI Taxonomy" id="2761120"/>
    <lineage>
        <taxon>Bacteria</taxon>
        <taxon>Bacillati</taxon>
        <taxon>Bacillota</taxon>
        <taxon>Bacilli</taxon>
        <taxon>Bacillales</taxon>
        <taxon>Paenibacillaceae</taxon>
        <taxon>Cohnella</taxon>
    </lineage>
</organism>
<dbReference type="PROSITE" id="PS51832">
    <property type="entry name" value="HD_GYP"/>
    <property type="match status" value="1"/>
</dbReference>
<dbReference type="PANTHER" id="PTHR43155">
    <property type="entry name" value="CYCLIC DI-GMP PHOSPHODIESTERASE PA4108-RELATED"/>
    <property type="match status" value="1"/>
</dbReference>
<dbReference type="PANTHER" id="PTHR43155:SF2">
    <property type="entry name" value="CYCLIC DI-GMP PHOSPHODIESTERASE PA4108"/>
    <property type="match status" value="1"/>
</dbReference>
<dbReference type="InterPro" id="IPR037522">
    <property type="entry name" value="HD_GYP_dom"/>
</dbReference>
<feature type="domain" description="HD" evidence="1">
    <location>
        <begin position="140"/>
        <end position="262"/>
    </location>
</feature>
<gene>
    <name evidence="3" type="ORF">H7C18_21490</name>
</gene>
<dbReference type="InterPro" id="IPR006674">
    <property type="entry name" value="HD_domain"/>
</dbReference>
<dbReference type="Proteomes" id="UP000564644">
    <property type="component" value="Unassembled WGS sequence"/>
</dbReference>
<sequence>MRIRIFDLQSGDRLAEDIFNSYGLHVLSKGTVLQDRDLSRLFQHHIDYVEIEQRSSAAFLESVPEPNEDDAPAFRASEELLASFEDAVAGFEQLFRQAMEEGQVNESDVNESFRPLMNNFREERDVVSLLLMLNNQDDYTYQHSVQVGMLCYYLAKWLGWSEAATQMAGKAGFLHDIGKCRIPGDILNKPGKLTDEEFAEIRNHPSYGYEILRASGFEDEVAEAARQHHERTDGHGYPSGLSGSQIHPIAKVVAVADVYSAMISTRVYKEKKDQLSVLKELYRMGFQELDPLMVQTFVFHMLPNLIGKKVKLTNGESGTVVLNHPTDPFHPLVQVAKDRFLDLSVEPDLEIVQVSLS</sequence>
<dbReference type="SMART" id="SM00471">
    <property type="entry name" value="HDc"/>
    <property type="match status" value="1"/>
</dbReference>
<dbReference type="Pfam" id="PF13487">
    <property type="entry name" value="HD_5"/>
    <property type="match status" value="1"/>
</dbReference>
<reference evidence="3 4" key="1">
    <citation type="submission" date="2020-08" db="EMBL/GenBank/DDBJ databases">
        <title>Cohnella phylogeny.</title>
        <authorList>
            <person name="Dunlap C."/>
        </authorList>
    </citation>
    <scope>NUCLEOTIDE SEQUENCE [LARGE SCALE GENOMIC DNA]</scope>
    <source>
        <strain evidence="3 4">CBP 2801</strain>
    </source>
</reference>
<comment type="caution">
    <text evidence="3">The sequence shown here is derived from an EMBL/GenBank/DDBJ whole genome shotgun (WGS) entry which is preliminary data.</text>
</comment>
<accession>A0A7X0SNZ1</accession>
<dbReference type="PROSITE" id="PS51831">
    <property type="entry name" value="HD"/>
    <property type="match status" value="1"/>
</dbReference>
<evidence type="ECO:0000259" key="1">
    <source>
        <dbReference type="PROSITE" id="PS51831"/>
    </source>
</evidence>
<dbReference type="NCBIfam" id="TIGR00277">
    <property type="entry name" value="HDIG"/>
    <property type="match status" value="1"/>
</dbReference>
<dbReference type="CDD" id="cd00077">
    <property type="entry name" value="HDc"/>
    <property type="match status" value="1"/>
</dbReference>
<dbReference type="InterPro" id="IPR003607">
    <property type="entry name" value="HD/PDEase_dom"/>
</dbReference>
<dbReference type="EMBL" id="JACJVO010000027">
    <property type="protein sequence ID" value="MBB6733502.1"/>
    <property type="molecule type" value="Genomic_DNA"/>
</dbReference>
<feature type="domain" description="HD-GYP" evidence="2">
    <location>
        <begin position="118"/>
        <end position="313"/>
    </location>
</feature>
<dbReference type="AlphaFoldDB" id="A0A7X0SNZ1"/>
<dbReference type="InterPro" id="IPR006675">
    <property type="entry name" value="HDIG_dom"/>
</dbReference>
<evidence type="ECO:0000313" key="3">
    <source>
        <dbReference type="EMBL" id="MBB6733502.1"/>
    </source>
</evidence>
<dbReference type="SUPFAM" id="SSF109604">
    <property type="entry name" value="HD-domain/PDEase-like"/>
    <property type="match status" value="1"/>
</dbReference>
<keyword evidence="4" id="KW-1185">Reference proteome</keyword>
<evidence type="ECO:0000313" key="4">
    <source>
        <dbReference type="Proteomes" id="UP000564644"/>
    </source>
</evidence>
<proteinExistence type="predicted"/>
<dbReference type="Gene3D" id="1.10.3210.10">
    <property type="entry name" value="Hypothetical protein af1432"/>
    <property type="match status" value="1"/>
</dbReference>
<protein>
    <submittedName>
        <fullName evidence="3">HD-GYP domain-containing protein</fullName>
    </submittedName>
</protein>
<evidence type="ECO:0000259" key="2">
    <source>
        <dbReference type="PROSITE" id="PS51832"/>
    </source>
</evidence>